<organism evidence="1 2">
    <name type="scientific">Rhododendron molle</name>
    <name type="common">Chinese azalea</name>
    <name type="synonym">Azalea mollis</name>
    <dbReference type="NCBI Taxonomy" id="49168"/>
    <lineage>
        <taxon>Eukaryota</taxon>
        <taxon>Viridiplantae</taxon>
        <taxon>Streptophyta</taxon>
        <taxon>Embryophyta</taxon>
        <taxon>Tracheophyta</taxon>
        <taxon>Spermatophyta</taxon>
        <taxon>Magnoliopsida</taxon>
        <taxon>eudicotyledons</taxon>
        <taxon>Gunneridae</taxon>
        <taxon>Pentapetalae</taxon>
        <taxon>asterids</taxon>
        <taxon>Ericales</taxon>
        <taxon>Ericaceae</taxon>
        <taxon>Ericoideae</taxon>
        <taxon>Rhodoreae</taxon>
        <taxon>Rhododendron</taxon>
    </lineage>
</organism>
<gene>
    <name evidence="1" type="ORF">RHMOL_Rhmol13G0280800</name>
</gene>
<reference evidence="1" key="1">
    <citation type="submission" date="2022-02" db="EMBL/GenBank/DDBJ databases">
        <title>Plant Genome Project.</title>
        <authorList>
            <person name="Zhang R.-G."/>
        </authorList>
    </citation>
    <scope>NUCLEOTIDE SEQUENCE</scope>
    <source>
        <strain evidence="1">AT1</strain>
    </source>
</reference>
<sequence>MEFKILLLTESVWTRGMREAEAFDVEDLVEDVEYEVVRQTLELVLCFYFAHRSLSLYTGIADKFLSLS</sequence>
<evidence type="ECO:0000313" key="2">
    <source>
        <dbReference type="Proteomes" id="UP001062846"/>
    </source>
</evidence>
<proteinExistence type="predicted"/>
<comment type="caution">
    <text evidence="1">The sequence shown here is derived from an EMBL/GenBank/DDBJ whole genome shotgun (WGS) entry which is preliminary data.</text>
</comment>
<name>A0ACC0LCL5_RHOML</name>
<evidence type="ECO:0000313" key="1">
    <source>
        <dbReference type="EMBL" id="KAI8526077.1"/>
    </source>
</evidence>
<dbReference type="Proteomes" id="UP001062846">
    <property type="component" value="Chromosome 13"/>
</dbReference>
<accession>A0ACC0LCL5</accession>
<protein>
    <submittedName>
        <fullName evidence="1">Uncharacterized protein</fullName>
    </submittedName>
</protein>
<keyword evidence="2" id="KW-1185">Reference proteome</keyword>
<dbReference type="EMBL" id="CM046400">
    <property type="protein sequence ID" value="KAI8526077.1"/>
    <property type="molecule type" value="Genomic_DNA"/>
</dbReference>